<organism evidence="11 14">
    <name type="scientific">Candidatus Segetimicrobium genomatis</name>
    <dbReference type="NCBI Taxonomy" id="2569760"/>
    <lineage>
        <taxon>Bacteria</taxon>
        <taxon>Bacillati</taxon>
        <taxon>Candidatus Sysuimicrobiota</taxon>
        <taxon>Candidatus Sysuimicrobiia</taxon>
        <taxon>Candidatus Sysuimicrobiales</taxon>
        <taxon>Candidatus Segetimicrobiaceae</taxon>
        <taxon>Candidatus Segetimicrobium</taxon>
    </lineage>
</organism>
<evidence type="ECO:0000256" key="5">
    <source>
        <dbReference type="ARBA" id="ARBA00022692"/>
    </source>
</evidence>
<keyword evidence="9 10" id="KW-0472">Membrane</keyword>
<dbReference type="EMBL" id="VBAJ01000078">
    <property type="protein sequence ID" value="TMJ08851.1"/>
    <property type="molecule type" value="Genomic_DNA"/>
</dbReference>
<name>A0A537LLH0_9BACT</name>
<evidence type="ECO:0000256" key="2">
    <source>
        <dbReference type="ARBA" id="ARBA00006742"/>
    </source>
</evidence>
<keyword evidence="7 10" id="KW-1133">Transmembrane helix</keyword>
<dbReference type="PANTHER" id="PTHR33909">
    <property type="entry name" value="SEC TRANSLOCON ACCESSORY COMPLEX SUBUNIT YAJC"/>
    <property type="match status" value="1"/>
</dbReference>
<gene>
    <name evidence="11" type="primary">yajC</name>
    <name evidence="12" type="ORF">E6G98_01710</name>
    <name evidence="11" type="ORF">E6G99_03745</name>
</gene>
<evidence type="ECO:0000256" key="1">
    <source>
        <dbReference type="ARBA" id="ARBA00004162"/>
    </source>
</evidence>
<dbReference type="NCBIfam" id="TIGR00739">
    <property type="entry name" value="yajC"/>
    <property type="match status" value="1"/>
</dbReference>
<dbReference type="SMART" id="SM01323">
    <property type="entry name" value="YajC"/>
    <property type="match status" value="1"/>
</dbReference>
<evidence type="ECO:0000256" key="10">
    <source>
        <dbReference type="SAM" id="Phobius"/>
    </source>
</evidence>
<dbReference type="InterPro" id="IPR003849">
    <property type="entry name" value="Preprotein_translocase_YajC"/>
</dbReference>
<evidence type="ECO:0000256" key="6">
    <source>
        <dbReference type="ARBA" id="ARBA00022927"/>
    </source>
</evidence>
<evidence type="ECO:0000313" key="14">
    <source>
        <dbReference type="Proteomes" id="UP000318661"/>
    </source>
</evidence>
<sequence length="110" mass="12311">MVVLQAATQRFPVSTILFMVALYVVIYLLFFRPQQAQQRKRREMLGKLKKGDRVVTIGGLHAVVLDVDGEVLSLELAPNLRVKADRGAVSYLRNKKQQEPVPLATTPPPT</sequence>
<evidence type="ECO:0000256" key="7">
    <source>
        <dbReference type="ARBA" id="ARBA00022989"/>
    </source>
</evidence>
<evidence type="ECO:0000313" key="12">
    <source>
        <dbReference type="EMBL" id="TMJ13018.1"/>
    </source>
</evidence>
<dbReference type="Pfam" id="PF02699">
    <property type="entry name" value="YajC"/>
    <property type="match status" value="1"/>
</dbReference>
<keyword evidence="4" id="KW-1003">Cell membrane</keyword>
<dbReference type="GO" id="GO:0005886">
    <property type="term" value="C:plasma membrane"/>
    <property type="evidence" value="ECO:0007669"/>
    <property type="project" value="UniProtKB-SubCell"/>
</dbReference>
<dbReference type="AlphaFoldDB" id="A0A537LLH0"/>
<evidence type="ECO:0000256" key="8">
    <source>
        <dbReference type="ARBA" id="ARBA00023010"/>
    </source>
</evidence>
<comment type="caution">
    <text evidence="11">The sequence shown here is derived from an EMBL/GenBank/DDBJ whole genome shotgun (WGS) entry which is preliminary data.</text>
</comment>
<evidence type="ECO:0000256" key="3">
    <source>
        <dbReference type="ARBA" id="ARBA00022448"/>
    </source>
</evidence>
<dbReference type="PRINTS" id="PR01853">
    <property type="entry name" value="YAJCTRNLCASE"/>
</dbReference>
<keyword evidence="8" id="KW-0811">Translocation</keyword>
<dbReference type="PANTHER" id="PTHR33909:SF1">
    <property type="entry name" value="SEC TRANSLOCON ACCESSORY COMPLEX SUBUNIT YAJC"/>
    <property type="match status" value="1"/>
</dbReference>
<evidence type="ECO:0000256" key="4">
    <source>
        <dbReference type="ARBA" id="ARBA00022475"/>
    </source>
</evidence>
<keyword evidence="5 10" id="KW-0812">Transmembrane</keyword>
<dbReference type="EMBL" id="VBAI01000012">
    <property type="protein sequence ID" value="TMJ13018.1"/>
    <property type="molecule type" value="Genomic_DNA"/>
</dbReference>
<accession>A0A537LLH0</accession>
<reference evidence="13 14" key="1">
    <citation type="journal article" date="2019" name="Nat. Microbiol.">
        <title>Mediterranean grassland soil C-N compound turnover is dependent on rainfall and depth, and is mediated by genomically divergent microorganisms.</title>
        <authorList>
            <person name="Diamond S."/>
            <person name="Andeer P.F."/>
            <person name="Li Z."/>
            <person name="Crits-Christoph A."/>
            <person name="Burstein D."/>
            <person name="Anantharaman K."/>
            <person name="Lane K.R."/>
            <person name="Thomas B.C."/>
            <person name="Pan C."/>
            <person name="Northen T.R."/>
            <person name="Banfield J.F."/>
        </authorList>
    </citation>
    <scope>NUCLEOTIDE SEQUENCE [LARGE SCALE GENOMIC DNA]</scope>
    <source>
        <strain evidence="12">NP_1</strain>
        <strain evidence="11">NP_2</strain>
    </source>
</reference>
<proteinExistence type="inferred from homology"/>
<comment type="similarity">
    <text evidence="2">Belongs to the YajC family.</text>
</comment>
<evidence type="ECO:0000313" key="11">
    <source>
        <dbReference type="EMBL" id="TMJ08851.1"/>
    </source>
</evidence>
<keyword evidence="6" id="KW-0653">Protein transport</keyword>
<keyword evidence="3" id="KW-0813">Transport</keyword>
<dbReference type="Proteomes" id="UP000318661">
    <property type="component" value="Unassembled WGS sequence"/>
</dbReference>
<comment type="subcellular location">
    <subcellularLocation>
        <location evidence="1">Cell membrane</location>
        <topology evidence="1">Single-pass membrane protein</topology>
    </subcellularLocation>
</comment>
<evidence type="ECO:0000313" key="13">
    <source>
        <dbReference type="Proteomes" id="UP000315217"/>
    </source>
</evidence>
<evidence type="ECO:0000256" key="9">
    <source>
        <dbReference type="ARBA" id="ARBA00023136"/>
    </source>
</evidence>
<dbReference type="GO" id="GO:0015031">
    <property type="term" value="P:protein transport"/>
    <property type="evidence" value="ECO:0007669"/>
    <property type="project" value="UniProtKB-KW"/>
</dbReference>
<protein>
    <submittedName>
        <fullName evidence="11">Preprotein translocase subunit YajC</fullName>
    </submittedName>
</protein>
<dbReference type="Proteomes" id="UP000315217">
    <property type="component" value="Unassembled WGS sequence"/>
</dbReference>
<feature type="transmembrane region" description="Helical" evidence="10">
    <location>
        <begin position="12"/>
        <end position="31"/>
    </location>
</feature>